<dbReference type="Proteomes" id="UP000245370">
    <property type="component" value="Unassembled WGS sequence"/>
</dbReference>
<dbReference type="EMBL" id="QFRJ01000001">
    <property type="protein sequence ID" value="PWH87066.1"/>
    <property type="molecule type" value="Genomic_DNA"/>
</dbReference>
<feature type="signal peptide" evidence="1">
    <location>
        <begin position="1"/>
        <end position="20"/>
    </location>
</feature>
<organism evidence="2 3">
    <name type="scientific">Brumimicrobium oceani</name>
    <dbReference type="NCBI Taxonomy" id="2100725"/>
    <lineage>
        <taxon>Bacteria</taxon>
        <taxon>Pseudomonadati</taxon>
        <taxon>Bacteroidota</taxon>
        <taxon>Flavobacteriia</taxon>
        <taxon>Flavobacteriales</taxon>
        <taxon>Crocinitomicaceae</taxon>
        <taxon>Brumimicrobium</taxon>
    </lineage>
</organism>
<protein>
    <recommendedName>
        <fullName evidence="4">DUF4168 domain-containing protein</fullName>
    </recommendedName>
</protein>
<accession>A0A2U2XGZ2</accession>
<evidence type="ECO:0008006" key="4">
    <source>
        <dbReference type="Google" id="ProtNLM"/>
    </source>
</evidence>
<reference evidence="2 3" key="1">
    <citation type="submission" date="2018-05" db="EMBL/GenBank/DDBJ databases">
        <title>Brumimicrobium oceani sp. nov., isolated from coastal sediment.</title>
        <authorList>
            <person name="Kou Y."/>
        </authorList>
    </citation>
    <scope>NUCLEOTIDE SEQUENCE [LARGE SCALE GENOMIC DNA]</scope>
    <source>
        <strain evidence="2 3">C305</strain>
    </source>
</reference>
<sequence length="71" mass="8273">MKKVFILVSWLFLIQLELIAQDQNDRSQIIEQTNTKALNEFASKKSSQYARFSKKAIEQGIPTEILNKKMK</sequence>
<comment type="caution">
    <text evidence="2">The sequence shown here is derived from an EMBL/GenBank/DDBJ whole genome shotgun (WGS) entry which is preliminary data.</text>
</comment>
<proteinExistence type="predicted"/>
<evidence type="ECO:0000313" key="3">
    <source>
        <dbReference type="Proteomes" id="UP000245370"/>
    </source>
</evidence>
<gene>
    <name evidence="2" type="ORF">DIT68_02050</name>
</gene>
<feature type="chain" id="PRO_5015768237" description="DUF4168 domain-containing protein" evidence="1">
    <location>
        <begin position="21"/>
        <end position="71"/>
    </location>
</feature>
<evidence type="ECO:0000313" key="2">
    <source>
        <dbReference type="EMBL" id="PWH87066.1"/>
    </source>
</evidence>
<dbReference type="AlphaFoldDB" id="A0A2U2XGZ2"/>
<dbReference type="RefSeq" id="WP_109358144.1">
    <property type="nucleotide sequence ID" value="NZ_QFRJ01000001.1"/>
</dbReference>
<name>A0A2U2XGZ2_9FLAO</name>
<keyword evidence="1" id="KW-0732">Signal</keyword>
<reference evidence="2 3" key="2">
    <citation type="submission" date="2018-05" db="EMBL/GenBank/DDBJ databases">
        <authorList>
            <person name="Lanie J.A."/>
            <person name="Ng W.-L."/>
            <person name="Kazmierczak K.M."/>
            <person name="Andrzejewski T.M."/>
            <person name="Davidsen T.M."/>
            <person name="Wayne K.J."/>
            <person name="Tettelin H."/>
            <person name="Glass J.I."/>
            <person name="Rusch D."/>
            <person name="Podicherti R."/>
            <person name="Tsui H.-C.T."/>
            <person name="Winkler M.E."/>
        </authorList>
    </citation>
    <scope>NUCLEOTIDE SEQUENCE [LARGE SCALE GENOMIC DNA]</scope>
    <source>
        <strain evidence="2 3">C305</strain>
    </source>
</reference>
<evidence type="ECO:0000256" key="1">
    <source>
        <dbReference type="SAM" id="SignalP"/>
    </source>
</evidence>
<keyword evidence="3" id="KW-1185">Reference proteome</keyword>